<dbReference type="Gene3D" id="1.25.40.10">
    <property type="entry name" value="Tetratricopeptide repeat domain"/>
    <property type="match status" value="1"/>
</dbReference>
<dbReference type="EMBL" id="NVUL01000019">
    <property type="protein sequence ID" value="PCI79271.1"/>
    <property type="molecule type" value="Genomic_DNA"/>
</dbReference>
<feature type="repeat" description="TPR" evidence="1">
    <location>
        <begin position="79"/>
        <end position="112"/>
    </location>
</feature>
<dbReference type="InterPro" id="IPR011990">
    <property type="entry name" value="TPR-like_helical_dom_sf"/>
</dbReference>
<organism evidence="2 3">
    <name type="scientific">SAR86 cluster bacterium</name>
    <dbReference type="NCBI Taxonomy" id="2030880"/>
    <lineage>
        <taxon>Bacteria</taxon>
        <taxon>Pseudomonadati</taxon>
        <taxon>Pseudomonadota</taxon>
        <taxon>Gammaproteobacteria</taxon>
        <taxon>SAR86 cluster</taxon>
    </lineage>
</organism>
<evidence type="ECO:0000313" key="3">
    <source>
        <dbReference type="Proteomes" id="UP000218767"/>
    </source>
</evidence>
<name>A0A2A4XAF1_9GAMM</name>
<evidence type="ECO:0000256" key="1">
    <source>
        <dbReference type="PROSITE-ProRule" id="PRU00339"/>
    </source>
</evidence>
<evidence type="ECO:0000313" key="2">
    <source>
        <dbReference type="EMBL" id="PCI79271.1"/>
    </source>
</evidence>
<reference evidence="3" key="1">
    <citation type="submission" date="2017-08" db="EMBL/GenBank/DDBJ databases">
        <title>A dynamic microbial community with high functional redundancy inhabits the cold, oxic subseafloor aquifer.</title>
        <authorList>
            <person name="Tully B.J."/>
            <person name="Wheat C.G."/>
            <person name="Glazer B.T."/>
            <person name="Huber J.A."/>
        </authorList>
    </citation>
    <scope>NUCLEOTIDE SEQUENCE [LARGE SCALE GENOMIC DNA]</scope>
</reference>
<dbReference type="Proteomes" id="UP000218767">
    <property type="component" value="Unassembled WGS sequence"/>
</dbReference>
<comment type="caution">
    <text evidence="2">The sequence shown here is derived from an EMBL/GenBank/DDBJ whole genome shotgun (WGS) entry which is preliminary data.</text>
</comment>
<accession>A0A2A4XAF1</accession>
<dbReference type="PROSITE" id="PS50005">
    <property type="entry name" value="TPR"/>
    <property type="match status" value="1"/>
</dbReference>
<protein>
    <submittedName>
        <fullName evidence="2">Uncharacterized protein</fullName>
    </submittedName>
</protein>
<sequence>MTRIDELKTVNYSLDSQLVVPQLLATMLAMLSIAVLSSQAFAQGLSLNLTSELVPSLDPASRTIRTMESDFSAYDQRQIESLEDLGRLNLSLGEHQQALDLFKQALHVARINQGLYHESQISIVDDIISAEISLQNWEEADNYYAYQEHLYRRIYDTDDARLEAGLRKVSAWHITALNVNLDGKRIEHLRKANKLFKLRLQIAENTLSIGDPKFDMLVRNIEIFEKELFLSSDLNREMLIRQQKDSQSRRNSFRQSGNRIVVTTD</sequence>
<gene>
    <name evidence="2" type="ORF">COB20_05150</name>
</gene>
<proteinExistence type="predicted"/>
<keyword evidence="1" id="KW-0802">TPR repeat</keyword>
<dbReference type="AlphaFoldDB" id="A0A2A4XAF1"/>
<dbReference type="InterPro" id="IPR019734">
    <property type="entry name" value="TPR_rpt"/>
</dbReference>